<dbReference type="EMBL" id="VSWC01000131">
    <property type="protein sequence ID" value="KAA1080622.1"/>
    <property type="molecule type" value="Genomic_DNA"/>
</dbReference>
<dbReference type="Proteomes" id="UP000324748">
    <property type="component" value="Unassembled WGS sequence"/>
</dbReference>
<dbReference type="Proteomes" id="UP000325313">
    <property type="component" value="Unassembled WGS sequence"/>
</dbReference>
<evidence type="ECO:0000313" key="4">
    <source>
        <dbReference type="Proteomes" id="UP000325313"/>
    </source>
</evidence>
<dbReference type="EMBL" id="VDEP01000103">
    <property type="protein sequence ID" value="KAA1131582.1"/>
    <property type="molecule type" value="Genomic_DNA"/>
</dbReference>
<reference evidence="3 4" key="1">
    <citation type="submission" date="2019-05" db="EMBL/GenBank/DDBJ databases">
        <title>Emergence of the Ug99 lineage of the wheat stem rust pathogen through somatic hybridization.</title>
        <authorList>
            <person name="Li F."/>
            <person name="Upadhyaya N.M."/>
            <person name="Sperschneider J."/>
            <person name="Matny O."/>
            <person name="Nguyen-Phuc H."/>
            <person name="Mago R."/>
            <person name="Raley C."/>
            <person name="Miller M.E."/>
            <person name="Silverstein K.A.T."/>
            <person name="Henningsen E."/>
            <person name="Hirsch C.D."/>
            <person name="Visser B."/>
            <person name="Pretorius Z.A."/>
            <person name="Steffenson B.J."/>
            <person name="Schwessinger B."/>
            <person name="Dodds P.N."/>
            <person name="Figueroa M."/>
        </authorList>
    </citation>
    <scope>NUCLEOTIDE SEQUENCE [LARGE SCALE GENOMIC DNA]</scope>
    <source>
        <strain evidence="1">21-0</strain>
        <strain evidence="2 4">Ug99</strain>
    </source>
</reference>
<dbReference type="AlphaFoldDB" id="A0A5B0S1E0"/>
<organism evidence="2 4">
    <name type="scientific">Puccinia graminis f. sp. tritici</name>
    <dbReference type="NCBI Taxonomy" id="56615"/>
    <lineage>
        <taxon>Eukaryota</taxon>
        <taxon>Fungi</taxon>
        <taxon>Dikarya</taxon>
        <taxon>Basidiomycota</taxon>
        <taxon>Pucciniomycotina</taxon>
        <taxon>Pucciniomycetes</taxon>
        <taxon>Pucciniales</taxon>
        <taxon>Pucciniaceae</taxon>
        <taxon>Puccinia</taxon>
    </lineage>
</organism>
<proteinExistence type="predicted"/>
<keyword evidence="3" id="KW-1185">Reference proteome</keyword>
<protein>
    <submittedName>
        <fullName evidence="2">Uncharacterized protein</fullName>
    </submittedName>
</protein>
<name>A0A5B0S1E0_PUCGR</name>
<comment type="caution">
    <text evidence="2">The sequence shown here is derived from an EMBL/GenBank/DDBJ whole genome shotgun (WGS) entry which is preliminary data.</text>
</comment>
<evidence type="ECO:0000313" key="3">
    <source>
        <dbReference type="Proteomes" id="UP000324748"/>
    </source>
</evidence>
<accession>A0A5B0S1E0</accession>
<evidence type="ECO:0000313" key="2">
    <source>
        <dbReference type="EMBL" id="KAA1131582.1"/>
    </source>
</evidence>
<evidence type="ECO:0000313" key="1">
    <source>
        <dbReference type="EMBL" id="KAA1080622.1"/>
    </source>
</evidence>
<gene>
    <name evidence="1" type="ORF">PGT21_014988</name>
    <name evidence="2" type="ORF">PGTUg99_032076</name>
</gene>
<sequence length="51" mass="5793">MGCDPPVNHRSRILNSNLIQKSTTSLNSIDIHYLRYKRMTSSQVFQSPIGS</sequence>